<evidence type="ECO:0000256" key="8">
    <source>
        <dbReference type="HAMAP-Rule" id="MF_00193"/>
    </source>
</evidence>
<evidence type="ECO:0000256" key="6">
    <source>
        <dbReference type="ARBA" id="ARBA00022842"/>
    </source>
</evidence>
<dbReference type="UniPathway" id="UPA00253">
    <property type="reaction ID" value="UER00333"/>
</dbReference>
<dbReference type="GO" id="GO:0046872">
    <property type="term" value="F:metal ion binding"/>
    <property type="evidence" value="ECO:0007669"/>
    <property type="project" value="UniProtKB-KW"/>
</dbReference>
<proteinExistence type="inferred from homology"/>
<dbReference type="SUPFAM" id="SSF52402">
    <property type="entry name" value="Adenine nucleotide alpha hydrolases-like"/>
    <property type="match status" value="1"/>
</dbReference>
<feature type="binding site" evidence="8">
    <location>
        <position position="208"/>
    </location>
    <ligand>
        <name>deamido-NAD(+)</name>
        <dbReference type="ChEBI" id="CHEBI:58437"/>
        <note>ligand shared between two neighboring subunits</note>
    </ligand>
</feature>
<evidence type="ECO:0000313" key="12">
    <source>
        <dbReference type="EMBL" id="BAL80154.1"/>
    </source>
</evidence>
<feature type="domain" description="NAD/GMP synthase" evidence="11">
    <location>
        <begin position="155"/>
        <end position="301"/>
    </location>
</feature>
<evidence type="ECO:0000256" key="3">
    <source>
        <dbReference type="ARBA" id="ARBA00022723"/>
    </source>
</evidence>
<dbReference type="InterPro" id="IPR022310">
    <property type="entry name" value="NAD/GMP_synthase"/>
</dbReference>
<dbReference type="NCBIfam" id="TIGR00552">
    <property type="entry name" value="nadE"/>
    <property type="match status" value="1"/>
</dbReference>
<keyword evidence="13" id="KW-1185">Reference proteome</keyword>
<feature type="binding site" evidence="8">
    <location>
        <position position="239"/>
    </location>
    <ligand>
        <name>ATP</name>
        <dbReference type="ChEBI" id="CHEBI:30616"/>
    </ligand>
</feature>
<dbReference type="EC" id="6.3.1.5" evidence="8 10"/>
<feature type="domain" description="NAD/GMP synthase" evidence="11">
    <location>
        <begin position="21"/>
        <end position="107"/>
    </location>
</feature>
<dbReference type="InterPro" id="IPR014729">
    <property type="entry name" value="Rossmann-like_a/b/a_fold"/>
</dbReference>
<comment type="pathway">
    <text evidence="8">Cofactor biosynthesis; NAD(+) biosynthesis; NAD(+) from deamido-NAD(+) (ammonia route): step 1/1.</text>
</comment>
<comment type="catalytic activity">
    <reaction evidence="8 10">
        <text>deamido-NAD(+) + NH4(+) + ATP = AMP + diphosphate + NAD(+) + H(+)</text>
        <dbReference type="Rhea" id="RHEA:21188"/>
        <dbReference type="ChEBI" id="CHEBI:15378"/>
        <dbReference type="ChEBI" id="CHEBI:28938"/>
        <dbReference type="ChEBI" id="CHEBI:30616"/>
        <dbReference type="ChEBI" id="CHEBI:33019"/>
        <dbReference type="ChEBI" id="CHEBI:57540"/>
        <dbReference type="ChEBI" id="CHEBI:58437"/>
        <dbReference type="ChEBI" id="CHEBI:456215"/>
        <dbReference type="EC" id="6.3.1.5"/>
    </reaction>
</comment>
<comment type="caution">
    <text evidence="8">Lacks conserved residue(s) required for the propagation of feature annotation.</text>
</comment>
<protein>
    <recommendedName>
        <fullName evidence="8 10">NH(3)-dependent NAD(+) synthetase</fullName>
        <ecNumber evidence="8 10">6.3.1.5</ecNumber>
    </recommendedName>
</protein>
<evidence type="ECO:0000256" key="1">
    <source>
        <dbReference type="ARBA" id="ARBA00005859"/>
    </source>
</evidence>
<evidence type="ECO:0000256" key="10">
    <source>
        <dbReference type="RuleBase" id="RU003812"/>
    </source>
</evidence>
<dbReference type="PANTHER" id="PTHR23090:SF9">
    <property type="entry name" value="GLUTAMINE-DEPENDENT NAD(+) SYNTHETASE"/>
    <property type="match status" value="1"/>
</dbReference>
<dbReference type="GO" id="GO:0005737">
    <property type="term" value="C:cytoplasm"/>
    <property type="evidence" value="ECO:0007669"/>
    <property type="project" value="InterPro"/>
</dbReference>
<dbReference type="InterPro" id="IPR022926">
    <property type="entry name" value="NH(3)-dep_NAD(+)_synth"/>
</dbReference>
<feature type="binding site" evidence="8">
    <location>
        <position position="193"/>
    </location>
    <ligand>
        <name>Mg(2+)</name>
        <dbReference type="ChEBI" id="CHEBI:18420"/>
    </ligand>
</feature>
<evidence type="ECO:0000256" key="4">
    <source>
        <dbReference type="ARBA" id="ARBA00022741"/>
    </source>
</evidence>
<keyword evidence="6 8" id="KW-0460">Magnesium</keyword>
<feature type="binding site" description="in other chain" evidence="8">
    <location>
        <position position="168"/>
    </location>
    <ligand>
        <name>deamido-NAD(+)</name>
        <dbReference type="ChEBI" id="CHEBI:58437"/>
        <note>ligand shared between two neighboring subunits</note>
    </ligand>
</feature>
<evidence type="ECO:0000259" key="11">
    <source>
        <dbReference type="Pfam" id="PF02540"/>
    </source>
</evidence>
<comment type="function">
    <text evidence="8">Catalyzes the ATP-dependent amidation of deamido-NAD to form NAD. Uses ammonia as a nitrogen source.</text>
</comment>
<feature type="binding site" evidence="8">
    <location>
        <begin position="43"/>
        <end position="50"/>
    </location>
    <ligand>
        <name>ATP</name>
        <dbReference type="ChEBI" id="CHEBI:30616"/>
    </ligand>
</feature>
<dbReference type="GO" id="GO:0005524">
    <property type="term" value="F:ATP binding"/>
    <property type="evidence" value="ECO:0007669"/>
    <property type="project" value="UniProtKB-UniRule"/>
</dbReference>
<dbReference type="RefSeq" id="WP_014452565.1">
    <property type="nucleotide sequence ID" value="NC_017096.1"/>
</dbReference>
<evidence type="ECO:0000256" key="7">
    <source>
        <dbReference type="ARBA" id="ARBA00023027"/>
    </source>
</evidence>
<dbReference type="GO" id="GO:0008795">
    <property type="term" value="F:NAD+ synthase activity"/>
    <property type="evidence" value="ECO:0007669"/>
    <property type="project" value="UniProtKB-UniRule"/>
</dbReference>
<comment type="subunit">
    <text evidence="8">Homodimer.</text>
</comment>
<comment type="similarity">
    <text evidence="1 8 9">Belongs to the NAD synthetase family.</text>
</comment>
<accession>A0A7U6GD32</accession>
<dbReference type="AlphaFoldDB" id="A0A7U6GD32"/>
<gene>
    <name evidence="8 12" type="primary">nadE</name>
    <name evidence="12" type="ordered locus">CSE_00280</name>
</gene>
<keyword evidence="3 8" id="KW-0479">Metal-binding</keyword>
<evidence type="ECO:0000256" key="9">
    <source>
        <dbReference type="RuleBase" id="RU003811"/>
    </source>
</evidence>
<dbReference type="GO" id="GO:0003952">
    <property type="term" value="F:NAD+ synthase (glutamine-hydrolyzing) activity"/>
    <property type="evidence" value="ECO:0007669"/>
    <property type="project" value="InterPro"/>
</dbReference>
<evidence type="ECO:0000313" key="13">
    <source>
        <dbReference type="Proteomes" id="UP000004793"/>
    </source>
</evidence>
<evidence type="ECO:0000256" key="5">
    <source>
        <dbReference type="ARBA" id="ARBA00022840"/>
    </source>
</evidence>
<dbReference type="EMBL" id="AP012051">
    <property type="protein sequence ID" value="BAL80154.1"/>
    <property type="molecule type" value="Genomic_DNA"/>
</dbReference>
<keyword evidence="2 8" id="KW-0436">Ligase</keyword>
<dbReference type="GO" id="GO:0004359">
    <property type="term" value="F:glutaminase activity"/>
    <property type="evidence" value="ECO:0007669"/>
    <property type="project" value="InterPro"/>
</dbReference>
<dbReference type="PANTHER" id="PTHR23090">
    <property type="entry name" value="NH 3 /GLUTAMINE-DEPENDENT NAD + SYNTHETASE"/>
    <property type="match status" value="1"/>
</dbReference>
<dbReference type="CDD" id="cd00553">
    <property type="entry name" value="NAD_synthase"/>
    <property type="match status" value="1"/>
</dbReference>
<reference evidence="12 13" key="1">
    <citation type="submission" date="2011-01" db="EMBL/GenBank/DDBJ databases">
        <title>Whole genome sequence of Caldisericum exile AZM16c01.</title>
        <authorList>
            <person name="Narita-Yamada S."/>
            <person name="Kawakoshi A."/>
            <person name="Nakamura S."/>
            <person name="Sasagawa M."/>
            <person name="Fukada J."/>
            <person name="Sekine M."/>
            <person name="Kato Y."/>
            <person name="Fukai R."/>
            <person name="Sasaki K."/>
            <person name="Hanamaki A."/>
            <person name="Narita H."/>
            <person name="Konno Y."/>
            <person name="Mori K."/>
            <person name="Yamazaki S."/>
            <person name="Suzuki K."/>
            <person name="Fujita N."/>
        </authorList>
    </citation>
    <scope>NUCLEOTIDE SEQUENCE [LARGE SCALE GENOMIC DNA]</scope>
    <source>
        <strain evidence="13">DSM 21853 / NBRC 104410 / AZM16c01</strain>
    </source>
</reference>
<keyword evidence="4 8" id="KW-0547">Nucleotide-binding</keyword>
<dbReference type="KEGG" id="cex:CSE_00280"/>
<feature type="binding site" evidence="8">
    <location>
        <position position="49"/>
    </location>
    <ligand>
        <name>Mg(2+)</name>
        <dbReference type="ChEBI" id="CHEBI:18420"/>
    </ligand>
</feature>
<feature type="binding site" evidence="8">
    <location>
        <position position="217"/>
    </location>
    <ligand>
        <name>ATP</name>
        <dbReference type="ChEBI" id="CHEBI:30616"/>
    </ligand>
</feature>
<dbReference type="Gene3D" id="3.40.50.620">
    <property type="entry name" value="HUPs"/>
    <property type="match status" value="1"/>
</dbReference>
<dbReference type="GO" id="GO:0009435">
    <property type="term" value="P:NAD+ biosynthetic process"/>
    <property type="evidence" value="ECO:0007669"/>
    <property type="project" value="UniProtKB-UniRule"/>
</dbReference>
<keyword evidence="7 8" id="KW-0520">NAD</keyword>
<evidence type="ECO:0000256" key="2">
    <source>
        <dbReference type="ARBA" id="ARBA00022598"/>
    </source>
</evidence>
<dbReference type="InterPro" id="IPR003694">
    <property type="entry name" value="NAD_synthase"/>
</dbReference>
<dbReference type="Pfam" id="PF02540">
    <property type="entry name" value="NAD_synthase"/>
    <property type="match status" value="2"/>
</dbReference>
<organism evidence="12 13">
    <name type="scientific">Caldisericum exile (strain DSM 21853 / NBRC 104410 / AZM16c01)</name>
    <dbReference type="NCBI Taxonomy" id="511051"/>
    <lineage>
        <taxon>Bacteria</taxon>
        <taxon>Pseudomonadati</taxon>
        <taxon>Caldisericota/Cryosericota group</taxon>
        <taxon>Caldisericota</taxon>
        <taxon>Caldisericia</taxon>
        <taxon>Caldisericales</taxon>
        <taxon>Caldisericaceae</taxon>
        <taxon>Caldisericum</taxon>
    </lineage>
</organism>
<feature type="binding site" description="in other chain" evidence="8">
    <location>
        <position position="201"/>
    </location>
    <ligand>
        <name>deamido-NAD(+)</name>
        <dbReference type="ChEBI" id="CHEBI:58437"/>
        <note>ligand shared between two neighboring subunits</note>
    </ligand>
</feature>
<keyword evidence="5 8" id="KW-0067">ATP-binding</keyword>
<sequence length="308" mass="34937">MEAIETGIKDYLKLRNPKNVVDKIVEFIKEQFEKRNANGVICGLSGGIDSALVAFLLGRALPKEKILTLFMGERDTHPDSLKHARLVAETLGVELREINITGILRSIGVYSLEPSPLFIPRKFQERYTINKYLSNQDEKETSFLKSLKGGAGSIEIMKGNAYLHTKHRIRAVLLYFYGEQKNYIVAGCCNKTEKLTGYFVKYGDSASDFDPIADLYKTQVRELGEFLGVPREIIEKPPSPDLAPGITDEFALQMPYEKIDIILYALEHNLESELKNEGISEKEIEYIKTLKELSSHMRELPPHPEIKN</sequence>
<dbReference type="HAMAP" id="MF_00193">
    <property type="entry name" value="NadE_ammonia_dep"/>
    <property type="match status" value="1"/>
</dbReference>
<name>A0A7U6GD32_CALEA</name>
<dbReference type="Proteomes" id="UP000004793">
    <property type="component" value="Chromosome"/>
</dbReference>